<dbReference type="InterPro" id="IPR035956">
    <property type="entry name" value="RimP_N_sf"/>
</dbReference>
<dbReference type="InterPro" id="IPR028989">
    <property type="entry name" value="RimP_N"/>
</dbReference>
<sequence>MLELIVVKEKIKDLLSNNGYSLETFNFKKKNGVDTLEIVIDRDQAISMEDIVNVSNIISEFLDLNEFTDNPYNLDVSSLGAEKPIKLENIDKALNKYIYVHLTNPIDGLNSYEGDVSEVNEDTITLKIKNKTRYKEININKNNIDKCHYAIKF</sequence>
<keyword evidence="2 3" id="KW-0690">Ribosome biogenesis</keyword>
<dbReference type="Gene3D" id="2.30.30.180">
    <property type="entry name" value="Ribosome maturation factor RimP, C-terminal domain"/>
    <property type="match status" value="1"/>
</dbReference>
<protein>
    <recommendedName>
        <fullName evidence="3">Ribosome maturation factor RimP</fullName>
    </recommendedName>
</protein>
<reference evidence="6" key="2">
    <citation type="journal article" date="2021" name="PeerJ">
        <title>Extensive microbial diversity within the chicken gut microbiome revealed by metagenomics and culture.</title>
        <authorList>
            <person name="Gilroy R."/>
            <person name="Ravi A."/>
            <person name="Getino M."/>
            <person name="Pursley I."/>
            <person name="Horton D.L."/>
            <person name="Alikhan N.F."/>
            <person name="Baker D."/>
            <person name="Gharbi K."/>
            <person name="Hall N."/>
            <person name="Watson M."/>
            <person name="Adriaenssens E.M."/>
            <person name="Foster-Nyarko E."/>
            <person name="Jarju S."/>
            <person name="Secka A."/>
            <person name="Antonio M."/>
            <person name="Oren A."/>
            <person name="Chaudhuri R.R."/>
            <person name="La Ragione R."/>
            <person name="Hildebrand F."/>
            <person name="Pallen M.J."/>
        </authorList>
    </citation>
    <scope>NUCLEOTIDE SEQUENCE</scope>
    <source>
        <strain evidence="6">11159</strain>
    </source>
</reference>
<dbReference type="GO" id="GO:0006412">
    <property type="term" value="P:translation"/>
    <property type="evidence" value="ECO:0007669"/>
    <property type="project" value="TreeGrafter"/>
</dbReference>
<dbReference type="SUPFAM" id="SSF75420">
    <property type="entry name" value="YhbC-like, N-terminal domain"/>
    <property type="match status" value="1"/>
</dbReference>
<gene>
    <name evidence="3" type="primary">rimP</name>
    <name evidence="6" type="ORF">IAC58_03620</name>
</gene>
<evidence type="ECO:0000256" key="3">
    <source>
        <dbReference type="HAMAP-Rule" id="MF_01077"/>
    </source>
</evidence>
<dbReference type="PANTHER" id="PTHR33867:SF1">
    <property type="entry name" value="RIBOSOME MATURATION FACTOR RIMP"/>
    <property type="match status" value="1"/>
</dbReference>
<keyword evidence="1 3" id="KW-0963">Cytoplasm</keyword>
<dbReference type="PANTHER" id="PTHR33867">
    <property type="entry name" value="RIBOSOME MATURATION FACTOR RIMP"/>
    <property type="match status" value="1"/>
</dbReference>
<feature type="domain" description="Ribosome maturation factor RimP C-terminal" evidence="5">
    <location>
        <begin position="92"/>
        <end position="153"/>
    </location>
</feature>
<dbReference type="InterPro" id="IPR028998">
    <property type="entry name" value="RimP_C"/>
</dbReference>
<dbReference type="GO" id="GO:0005829">
    <property type="term" value="C:cytosol"/>
    <property type="evidence" value="ECO:0007669"/>
    <property type="project" value="TreeGrafter"/>
</dbReference>
<evidence type="ECO:0000259" key="5">
    <source>
        <dbReference type="Pfam" id="PF17384"/>
    </source>
</evidence>
<comment type="caution">
    <text evidence="6">The sequence shown here is derived from an EMBL/GenBank/DDBJ whole genome shotgun (WGS) entry which is preliminary data.</text>
</comment>
<dbReference type="InterPro" id="IPR003728">
    <property type="entry name" value="Ribosome_maturation_RimP"/>
</dbReference>
<comment type="similarity">
    <text evidence="3">Belongs to the RimP family.</text>
</comment>
<proteinExistence type="inferred from homology"/>
<dbReference type="Gene3D" id="3.30.300.70">
    <property type="entry name" value="RimP-like superfamily, N-terminal"/>
    <property type="match status" value="1"/>
</dbReference>
<evidence type="ECO:0000313" key="6">
    <source>
        <dbReference type="EMBL" id="MBO8427622.1"/>
    </source>
</evidence>
<comment type="subcellular location">
    <subcellularLocation>
        <location evidence="3">Cytoplasm</location>
    </subcellularLocation>
</comment>
<name>A0A9D9DH98_9BACL</name>
<feature type="domain" description="Ribosome maturation factor RimP N-terminal" evidence="4">
    <location>
        <begin position="11"/>
        <end position="82"/>
    </location>
</feature>
<accession>A0A9D9DH98</accession>
<dbReference type="AlphaFoldDB" id="A0A9D9DH98"/>
<dbReference type="GO" id="GO:0000028">
    <property type="term" value="P:ribosomal small subunit assembly"/>
    <property type="evidence" value="ECO:0007669"/>
    <property type="project" value="TreeGrafter"/>
</dbReference>
<comment type="function">
    <text evidence="3">Required for maturation of 30S ribosomal subunits.</text>
</comment>
<dbReference type="Pfam" id="PF02576">
    <property type="entry name" value="RimP_N"/>
    <property type="match status" value="1"/>
</dbReference>
<dbReference type="SUPFAM" id="SSF74942">
    <property type="entry name" value="YhbC-like, C-terminal domain"/>
    <property type="match status" value="1"/>
</dbReference>
<dbReference type="CDD" id="cd01734">
    <property type="entry name" value="YlxS_C"/>
    <property type="match status" value="1"/>
</dbReference>
<evidence type="ECO:0000259" key="4">
    <source>
        <dbReference type="Pfam" id="PF02576"/>
    </source>
</evidence>
<dbReference type="Pfam" id="PF17384">
    <property type="entry name" value="DUF150_C"/>
    <property type="match status" value="1"/>
</dbReference>
<organism evidence="6 7">
    <name type="scientific">Candidatus Onthovivens merdipullorum</name>
    <dbReference type="NCBI Taxonomy" id="2840889"/>
    <lineage>
        <taxon>Bacteria</taxon>
        <taxon>Bacillati</taxon>
        <taxon>Bacillota</taxon>
        <taxon>Bacilli</taxon>
        <taxon>Bacillales</taxon>
        <taxon>Candidatus Onthovivens</taxon>
    </lineage>
</organism>
<dbReference type="HAMAP" id="MF_01077">
    <property type="entry name" value="RimP"/>
    <property type="match status" value="1"/>
</dbReference>
<evidence type="ECO:0000313" key="7">
    <source>
        <dbReference type="Proteomes" id="UP000823613"/>
    </source>
</evidence>
<evidence type="ECO:0000256" key="1">
    <source>
        <dbReference type="ARBA" id="ARBA00022490"/>
    </source>
</evidence>
<dbReference type="InterPro" id="IPR036847">
    <property type="entry name" value="RimP_C_sf"/>
</dbReference>
<evidence type="ECO:0000256" key="2">
    <source>
        <dbReference type="ARBA" id="ARBA00022517"/>
    </source>
</evidence>
<dbReference type="Proteomes" id="UP000823613">
    <property type="component" value="Unassembled WGS sequence"/>
</dbReference>
<reference evidence="6" key="1">
    <citation type="submission" date="2020-10" db="EMBL/GenBank/DDBJ databases">
        <authorList>
            <person name="Gilroy R."/>
        </authorList>
    </citation>
    <scope>NUCLEOTIDE SEQUENCE</scope>
    <source>
        <strain evidence="6">11159</strain>
    </source>
</reference>
<dbReference type="EMBL" id="JADIMY010000077">
    <property type="protein sequence ID" value="MBO8427622.1"/>
    <property type="molecule type" value="Genomic_DNA"/>
</dbReference>